<dbReference type="InterPro" id="IPR013560">
    <property type="entry name" value="DUF1722"/>
</dbReference>
<evidence type="ECO:0000313" key="2">
    <source>
        <dbReference type="EMBL" id="WAR43673.1"/>
    </source>
</evidence>
<dbReference type="PANTHER" id="PTHR30087:SF0">
    <property type="entry name" value="INNER MEMBRANE PROTEIN"/>
    <property type="match status" value="1"/>
</dbReference>
<feature type="domain" description="DUF1722" evidence="1">
    <location>
        <begin position="188"/>
        <end position="304"/>
    </location>
</feature>
<dbReference type="InterPro" id="IPR017087">
    <property type="entry name" value="UCP037004"/>
</dbReference>
<dbReference type="InterPro" id="IPR007553">
    <property type="entry name" value="2-thiour_desulf"/>
</dbReference>
<dbReference type="RefSeq" id="WP_255188659.1">
    <property type="nucleotide sequence ID" value="NZ_CP113517.1"/>
</dbReference>
<dbReference type="Proteomes" id="UP001162780">
    <property type="component" value="Chromosome"/>
</dbReference>
<dbReference type="Pfam" id="PF04463">
    <property type="entry name" value="2-thiour_desulf"/>
    <property type="match status" value="1"/>
</dbReference>
<organism evidence="2 3">
    <name type="scientific">Methylomonas rapida</name>
    <dbReference type="NCBI Taxonomy" id="2963939"/>
    <lineage>
        <taxon>Bacteria</taxon>
        <taxon>Pseudomonadati</taxon>
        <taxon>Pseudomonadota</taxon>
        <taxon>Gammaproteobacteria</taxon>
        <taxon>Methylococcales</taxon>
        <taxon>Methylococcaceae</taxon>
        <taxon>Methylomonas</taxon>
    </lineage>
</organism>
<dbReference type="PIRSF" id="PIRSF037004">
    <property type="entry name" value="UCP037004"/>
    <property type="match status" value="1"/>
</dbReference>
<name>A0ABY7GI28_9GAMM</name>
<gene>
    <name evidence="2" type="ORF">NM686_014975</name>
</gene>
<dbReference type="Pfam" id="PF08349">
    <property type="entry name" value="DUF1722"/>
    <property type="match status" value="1"/>
</dbReference>
<protein>
    <submittedName>
        <fullName evidence="2">DUF523 and DUF1722 domain-containing protein</fullName>
    </submittedName>
</protein>
<reference evidence="2" key="1">
    <citation type="submission" date="2022-11" db="EMBL/GenBank/DDBJ databases">
        <title>Methylomonas rapida sp. nov., Carotenoid-Producing Obligate Methanotrophs with High Growth Characteristics and Biotechnological Potential.</title>
        <authorList>
            <person name="Tikhonova E.N."/>
            <person name="Suleimanov R.Z."/>
            <person name="Miroshnikov K."/>
            <person name="Oshkin I.Y."/>
            <person name="Belova S.E."/>
            <person name="Danilova O.V."/>
            <person name="Ashikhmin A."/>
            <person name="Konopkin A."/>
            <person name="But S.Y."/>
            <person name="Khmelenina V.N."/>
            <person name="Kuznetsov N."/>
            <person name="Pimenov N.V."/>
            <person name="Dedysh S.N."/>
        </authorList>
    </citation>
    <scope>NUCLEOTIDE SEQUENCE</scope>
    <source>
        <strain evidence="2">MP1</strain>
    </source>
</reference>
<evidence type="ECO:0000313" key="3">
    <source>
        <dbReference type="Proteomes" id="UP001162780"/>
    </source>
</evidence>
<dbReference type="PANTHER" id="PTHR30087">
    <property type="entry name" value="INNER MEMBRANE PROTEIN"/>
    <property type="match status" value="1"/>
</dbReference>
<evidence type="ECO:0000259" key="1">
    <source>
        <dbReference type="Pfam" id="PF08349"/>
    </source>
</evidence>
<keyword evidence="3" id="KW-1185">Reference proteome</keyword>
<accession>A0ABY7GI28</accession>
<sequence>MDSILVGISSCLLGHQVRYDGAHKYHSYIERTLGQYFQFRAFCPEVEAGLGVPRPAVQLRDVAGQIRVVGVKDHALDVTESLEQVGERQHAWLQDLCGYILKKDSPSCGMERVKIYKNDIPVRHGVGVFAGYLAEHFPTLPIEEEGRLGDPVLRENFIQRVFIRHRWQQLCKQPLTAHALTRFHSRHKLIAMSHEQNRARELGRLLAEARPDNIQEIAERYIIELMACLKIPATRGNHVNVLQHIQGYLKTKLNSDDKQELVETIESYRLGLVPLIVPLTLLRHHFRKQPDAFIAESFYMTPHPAELSLLNEI</sequence>
<dbReference type="EMBL" id="CP113517">
    <property type="protein sequence ID" value="WAR43673.1"/>
    <property type="molecule type" value="Genomic_DNA"/>
</dbReference>
<proteinExistence type="predicted"/>